<dbReference type="EMBL" id="CM043017">
    <property type="protein sequence ID" value="KAI4464864.1"/>
    <property type="molecule type" value="Genomic_DNA"/>
</dbReference>
<gene>
    <name evidence="1" type="ORF">MML48_3g00017780</name>
</gene>
<protein>
    <submittedName>
        <fullName evidence="1">Ngep-related</fullName>
    </submittedName>
</protein>
<accession>A0ACB9TDJ8</accession>
<name>A0ACB9TDJ8_HOLOL</name>
<sequence length="198" mass="23487">MSYEKEQRRLLDLWNEVDFDDDEPFDNEETDEEDDAVEHRSEDSDTPLYLHVSASRIKFLEAAEEMEMVKMDKNGKMREFSVAQLEEFLPDGMMVEDLLTLSERQMIVMHELDNIRALAEDDHIPGYPSYTLYEGQSVMNVCQDCNIIYKVYSLHDRDELKKLGRKWYLSVFRKQPFGKCYFITSSTKLHLRKNSKFN</sequence>
<reference evidence="1" key="1">
    <citation type="submission" date="2022-04" db="EMBL/GenBank/DDBJ databases">
        <title>Chromosome-scale genome assembly of Holotrichia oblita Faldermann.</title>
        <authorList>
            <person name="Rongchong L."/>
        </authorList>
    </citation>
    <scope>NUCLEOTIDE SEQUENCE</scope>
    <source>
        <strain evidence="1">81SQS9</strain>
    </source>
</reference>
<evidence type="ECO:0000313" key="2">
    <source>
        <dbReference type="Proteomes" id="UP001056778"/>
    </source>
</evidence>
<evidence type="ECO:0000313" key="1">
    <source>
        <dbReference type="EMBL" id="KAI4464864.1"/>
    </source>
</evidence>
<dbReference type="Proteomes" id="UP001056778">
    <property type="component" value="Chromosome 3"/>
</dbReference>
<organism evidence="1 2">
    <name type="scientific">Holotrichia oblita</name>
    <name type="common">Chafer beetle</name>
    <dbReference type="NCBI Taxonomy" id="644536"/>
    <lineage>
        <taxon>Eukaryota</taxon>
        <taxon>Metazoa</taxon>
        <taxon>Ecdysozoa</taxon>
        <taxon>Arthropoda</taxon>
        <taxon>Hexapoda</taxon>
        <taxon>Insecta</taxon>
        <taxon>Pterygota</taxon>
        <taxon>Neoptera</taxon>
        <taxon>Endopterygota</taxon>
        <taxon>Coleoptera</taxon>
        <taxon>Polyphaga</taxon>
        <taxon>Scarabaeiformia</taxon>
        <taxon>Scarabaeidae</taxon>
        <taxon>Melolonthinae</taxon>
        <taxon>Holotrichia</taxon>
    </lineage>
</organism>
<keyword evidence="2" id="KW-1185">Reference proteome</keyword>
<proteinExistence type="predicted"/>
<comment type="caution">
    <text evidence="1">The sequence shown here is derived from an EMBL/GenBank/DDBJ whole genome shotgun (WGS) entry which is preliminary data.</text>
</comment>